<dbReference type="Proteomes" id="UP001066276">
    <property type="component" value="Chromosome 4_1"/>
</dbReference>
<organism evidence="1 2">
    <name type="scientific">Pleurodeles waltl</name>
    <name type="common">Iberian ribbed newt</name>
    <dbReference type="NCBI Taxonomy" id="8319"/>
    <lineage>
        <taxon>Eukaryota</taxon>
        <taxon>Metazoa</taxon>
        <taxon>Chordata</taxon>
        <taxon>Craniata</taxon>
        <taxon>Vertebrata</taxon>
        <taxon>Euteleostomi</taxon>
        <taxon>Amphibia</taxon>
        <taxon>Batrachia</taxon>
        <taxon>Caudata</taxon>
        <taxon>Salamandroidea</taxon>
        <taxon>Salamandridae</taxon>
        <taxon>Pleurodelinae</taxon>
        <taxon>Pleurodeles</taxon>
    </lineage>
</organism>
<sequence length="79" mass="8590">MESKTTLDIDHTSTACGWKLRADVGKIRTTKPDNCSYPPEPTRTTTACCRDIEISGRQLRMQTETCPSQGLVGLGVCGT</sequence>
<dbReference type="EMBL" id="JANPWB010000007">
    <property type="protein sequence ID" value="KAJ1173278.1"/>
    <property type="molecule type" value="Genomic_DNA"/>
</dbReference>
<evidence type="ECO:0000313" key="2">
    <source>
        <dbReference type="Proteomes" id="UP001066276"/>
    </source>
</evidence>
<name>A0AAV7TA21_PLEWA</name>
<keyword evidence="2" id="KW-1185">Reference proteome</keyword>
<accession>A0AAV7TA21</accession>
<gene>
    <name evidence="1" type="ORF">NDU88_005115</name>
</gene>
<protein>
    <submittedName>
        <fullName evidence="1">Uncharacterized protein</fullName>
    </submittedName>
</protein>
<proteinExistence type="predicted"/>
<dbReference type="AlphaFoldDB" id="A0AAV7TA21"/>
<evidence type="ECO:0000313" key="1">
    <source>
        <dbReference type="EMBL" id="KAJ1173278.1"/>
    </source>
</evidence>
<comment type="caution">
    <text evidence="1">The sequence shown here is derived from an EMBL/GenBank/DDBJ whole genome shotgun (WGS) entry which is preliminary data.</text>
</comment>
<reference evidence="1" key="1">
    <citation type="journal article" date="2022" name="bioRxiv">
        <title>Sequencing and chromosome-scale assembly of the giantPleurodeles waltlgenome.</title>
        <authorList>
            <person name="Brown T."/>
            <person name="Elewa A."/>
            <person name="Iarovenko S."/>
            <person name="Subramanian E."/>
            <person name="Araus A.J."/>
            <person name="Petzold A."/>
            <person name="Susuki M."/>
            <person name="Suzuki K.-i.T."/>
            <person name="Hayashi T."/>
            <person name="Toyoda A."/>
            <person name="Oliveira C."/>
            <person name="Osipova E."/>
            <person name="Leigh N.D."/>
            <person name="Simon A."/>
            <person name="Yun M.H."/>
        </authorList>
    </citation>
    <scope>NUCLEOTIDE SEQUENCE</scope>
    <source>
        <strain evidence="1">20211129_DDA</strain>
        <tissue evidence="1">Liver</tissue>
    </source>
</reference>